<feature type="non-terminal residue" evidence="5">
    <location>
        <position position="1"/>
    </location>
</feature>
<dbReference type="InterPro" id="IPR011990">
    <property type="entry name" value="TPR-like_helical_dom_sf"/>
</dbReference>
<evidence type="ECO:0000313" key="5">
    <source>
        <dbReference type="EMBL" id="ENN80458.1"/>
    </source>
</evidence>
<dbReference type="Pfam" id="PF18972">
    <property type="entry name" value="Wheel"/>
    <property type="match status" value="1"/>
</dbReference>
<dbReference type="CDD" id="cd21380">
    <property type="entry name" value="CTWD_Cns1"/>
    <property type="match status" value="1"/>
</dbReference>
<evidence type="ECO:0000256" key="2">
    <source>
        <dbReference type="ARBA" id="ARBA00022803"/>
    </source>
</evidence>
<dbReference type="GO" id="GO:0030544">
    <property type="term" value="F:Hsp70 protein binding"/>
    <property type="evidence" value="ECO:0007669"/>
    <property type="project" value="TreeGrafter"/>
</dbReference>
<proteinExistence type="inferred from homology"/>
<evidence type="ECO:0000313" key="6">
    <source>
        <dbReference type="EMBL" id="ERL85014.1"/>
    </source>
</evidence>
<dbReference type="STRING" id="77166.N6TQY1"/>
<keyword evidence="1" id="KW-0677">Repeat</keyword>
<dbReference type="InterPro" id="IPR044059">
    <property type="entry name" value="Csn1/TTC4_wheel"/>
</dbReference>
<dbReference type="GO" id="GO:0006457">
    <property type="term" value="P:protein folding"/>
    <property type="evidence" value="ECO:0007669"/>
    <property type="project" value="TreeGrafter"/>
</dbReference>
<comment type="similarity">
    <text evidence="3">Belongs to the TTC4 family.</text>
</comment>
<evidence type="ECO:0000313" key="7">
    <source>
        <dbReference type="Proteomes" id="UP000030742"/>
    </source>
</evidence>
<evidence type="ECO:0000259" key="4">
    <source>
        <dbReference type="Pfam" id="PF18972"/>
    </source>
</evidence>
<evidence type="ECO:0000256" key="1">
    <source>
        <dbReference type="ARBA" id="ARBA00022737"/>
    </source>
</evidence>
<sequence length="387" mass="45312">MEPEINPSAKQPMTDEERLKLAKKLDDELDEYINSLPKTKYEDGWPEDRWEEEMDKHPFFMKEAPKLGDELHPLYEGLQKLKYDPDENEPQELAISYKDDGNFNFKHKNYRLAIVAYTEGIKQKCGDSEIDSSLLNNRAAAHWFLQNYRSCLRDCELALKIKPNYEKVLNRAANCCYHLARYDKGIEYCDNILESDKTNKDILNLRKKCVNALKLKERNDRKRDADNKKANQSVKDLIAEIVSRGYKIEGGGKDNIDLSKLEPCFPELANQRVYLNRETNCLVWPVVLVYPEYKIMDYIKEFADEDSFIEQLHIVFETYPEWDRAKAYRPDNVNIYFETINQNIVKVDNEKTLGYVLKTQGYVIKGGTPNFIVLVKNSDAEKAFLRR</sequence>
<dbReference type="AlphaFoldDB" id="N6TQY1"/>
<organism evidence="5">
    <name type="scientific">Dendroctonus ponderosae</name>
    <name type="common">Mountain pine beetle</name>
    <dbReference type="NCBI Taxonomy" id="77166"/>
    <lineage>
        <taxon>Eukaryota</taxon>
        <taxon>Metazoa</taxon>
        <taxon>Ecdysozoa</taxon>
        <taxon>Arthropoda</taxon>
        <taxon>Hexapoda</taxon>
        <taxon>Insecta</taxon>
        <taxon>Pterygota</taxon>
        <taxon>Neoptera</taxon>
        <taxon>Endopterygota</taxon>
        <taxon>Coleoptera</taxon>
        <taxon>Polyphaga</taxon>
        <taxon>Cucujiformia</taxon>
        <taxon>Curculionidae</taxon>
        <taxon>Scolytinae</taxon>
        <taxon>Dendroctonus</taxon>
    </lineage>
</organism>
<dbReference type="EMBL" id="KB631651">
    <property type="protein sequence ID" value="ERL85014.1"/>
    <property type="molecule type" value="Genomic_DNA"/>
</dbReference>
<accession>N6TQY1</accession>
<dbReference type="PANTHER" id="PTHR46035">
    <property type="entry name" value="TETRATRICOPEPTIDE REPEAT PROTEIN 4"/>
    <property type="match status" value="1"/>
</dbReference>
<dbReference type="InterPro" id="IPR019734">
    <property type="entry name" value="TPR_rpt"/>
</dbReference>
<evidence type="ECO:0000256" key="3">
    <source>
        <dbReference type="ARBA" id="ARBA00023602"/>
    </source>
</evidence>
<dbReference type="GO" id="GO:0005829">
    <property type="term" value="C:cytosol"/>
    <property type="evidence" value="ECO:0007669"/>
    <property type="project" value="TreeGrafter"/>
</dbReference>
<dbReference type="OMA" id="WRAAQCA"/>
<keyword evidence="2" id="KW-0802">TPR repeat</keyword>
<gene>
    <name evidence="6" type="ORF">D910_02437</name>
    <name evidence="5" type="ORF">YQE_03115</name>
</gene>
<dbReference type="OrthoDB" id="420195at2759"/>
<dbReference type="HOGENOM" id="CLU_040446_2_0_1"/>
<feature type="domain" description="Cns1/TTC4 wheel" evidence="4">
    <location>
        <begin position="279"/>
        <end position="380"/>
    </location>
</feature>
<dbReference type="Gene3D" id="1.25.40.10">
    <property type="entry name" value="Tetratricopeptide repeat domain"/>
    <property type="match status" value="1"/>
</dbReference>
<dbReference type="GO" id="GO:0051879">
    <property type="term" value="F:Hsp90 protein binding"/>
    <property type="evidence" value="ECO:0007669"/>
    <property type="project" value="InterPro"/>
</dbReference>
<dbReference type="Proteomes" id="UP000030742">
    <property type="component" value="Unassembled WGS sequence"/>
</dbReference>
<name>N6TQY1_DENPD</name>
<protein>
    <recommendedName>
        <fullName evidence="4">Cns1/TTC4 wheel domain-containing protein</fullName>
    </recommendedName>
</protein>
<dbReference type="EMBL" id="KB740529">
    <property type="protein sequence ID" value="ENN80458.1"/>
    <property type="molecule type" value="Genomic_DNA"/>
</dbReference>
<dbReference type="GO" id="GO:0005634">
    <property type="term" value="C:nucleus"/>
    <property type="evidence" value="ECO:0007669"/>
    <property type="project" value="TreeGrafter"/>
</dbReference>
<dbReference type="SMART" id="SM00028">
    <property type="entry name" value="TPR"/>
    <property type="match status" value="3"/>
</dbReference>
<reference evidence="5 7" key="1">
    <citation type="journal article" date="2013" name="Genome Biol.">
        <title>Draft genome of the mountain pine beetle, Dendroctonus ponderosae Hopkins, a major forest pest.</title>
        <authorList>
            <person name="Keeling C.I."/>
            <person name="Yuen M.M."/>
            <person name="Liao N.Y."/>
            <person name="Docking T.R."/>
            <person name="Chan S.K."/>
            <person name="Taylor G.A."/>
            <person name="Palmquist D.L."/>
            <person name="Jackman S.D."/>
            <person name="Nguyen A."/>
            <person name="Li M."/>
            <person name="Henderson H."/>
            <person name="Janes J.K."/>
            <person name="Zhao Y."/>
            <person name="Pandoh P."/>
            <person name="Moore R."/>
            <person name="Sperling F.A."/>
            <person name="Huber D.P."/>
            <person name="Birol I."/>
            <person name="Jones S.J."/>
            <person name="Bohlmann J."/>
        </authorList>
    </citation>
    <scope>NUCLEOTIDE SEQUENCE</scope>
</reference>
<dbReference type="PANTHER" id="PTHR46035:SF1">
    <property type="entry name" value="TETRATRICOPEPTIDE REPEAT PROTEIN 4"/>
    <property type="match status" value="1"/>
</dbReference>
<dbReference type="SUPFAM" id="SSF48452">
    <property type="entry name" value="TPR-like"/>
    <property type="match status" value="1"/>
</dbReference>